<name>A0AAQ3X9F9_PASNO</name>
<dbReference type="InterPro" id="IPR000504">
    <property type="entry name" value="RRM_dom"/>
</dbReference>
<evidence type="ECO:0000256" key="1">
    <source>
        <dbReference type="PROSITE-ProRule" id="PRU00176"/>
    </source>
</evidence>
<accession>A0AAQ3X9F9</accession>
<dbReference type="GO" id="GO:0003723">
    <property type="term" value="F:RNA binding"/>
    <property type="evidence" value="ECO:0007669"/>
    <property type="project" value="UniProtKB-UniRule"/>
</dbReference>
<feature type="compositionally biased region" description="Low complexity" evidence="2">
    <location>
        <begin position="254"/>
        <end position="267"/>
    </location>
</feature>
<dbReference type="InterPro" id="IPR035979">
    <property type="entry name" value="RBD_domain_sf"/>
</dbReference>
<dbReference type="PANTHER" id="PTHR37200">
    <property type="entry name" value="RNA-BINDING (RRM/RBD/RNP MOTIFS) FAMILY PROTEIN"/>
    <property type="match status" value="1"/>
</dbReference>
<evidence type="ECO:0000313" key="4">
    <source>
        <dbReference type="EMBL" id="WVZ90658.1"/>
    </source>
</evidence>
<dbReference type="InterPro" id="IPR012677">
    <property type="entry name" value="Nucleotide-bd_a/b_plait_sf"/>
</dbReference>
<dbReference type="Gene3D" id="3.30.70.330">
    <property type="match status" value="1"/>
</dbReference>
<feature type="compositionally biased region" description="Basic and acidic residues" evidence="2">
    <location>
        <begin position="61"/>
        <end position="70"/>
    </location>
</feature>
<evidence type="ECO:0000313" key="5">
    <source>
        <dbReference type="Proteomes" id="UP001341281"/>
    </source>
</evidence>
<protein>
    <recommendedName>
        <fullName evidence="3">RRM domain-containing protein</fullName>
    </recommendedName>
</protein>
<feature type="domain" description="RRM" evidence="3">
    <location>
        <begin position="167"/>
        <end position="259"/>
    </location>
</feature>
<evidence type="ECO:0000259" key="3">
    <source>
        <dbReference type="PROSITE" id="PS50102"/>
    </source>
</evidence>
<sequence length="284" mass="30774">MVLLLRPHPAACPTSSAGAPPSLALALAPPRPAASPSSRVRWPRHLPSAFARLRKYGRGRREPVAAHGFDDEADEEETEDEEYDDEGEEEEMEVDEEEFLATRPRPMGFGEGKTYSTDLEERLLRETTGLGGAGARRRGDAAAAPAKRLLGEAAAKETGADLSDVGVQVRVWNLPKKKNIHKDLKQAFKGFPGLLSVDPVVSANKKTRDPICKGFAYLKLESAEAATRFVEIYSGQTVSFGKVQKPISCRIVDANSSEEPSNKASSSQAIPQPRSKHQTLVAAS</sequence>
<gene>
    <name evidence="4" type="ORF">U9M48_036940</name>
</gene>
<feature type="compositionally biased region" description="Acidic residues" evidence="2">
    <location>
        <begin position="71"/>
        <end position="98"/>
    </location>
</feature>
<dbReference type="EMBL" id="CP144752">
    <property type="protein sequence ID" value="WVZ90658.1"/>
    <property type="molecule type" value="Genomic_DNA"/>
</dbReference>
<feature type="region of interest" description="Disordered" evidence="2">
    <location>
        <begin position="61"/>
        <end position="98"/>
    </location>
</feature>
<dbReference type="CDD" id="cd00590">
    <property type="entry name" value="RRM_SF"/>
    <property type="match status" value="1"/>
</dbReference>
<proteinExistence type="predicted"/>
<dbReference type="SUPFAM" id="SSF54928">
    <property type="entry name" value="RNA-binding domain, RBD"/>
    <property type="match status" value="1"/>
</dbReference>
<feature type="region of interest" description="Disordered" evidence="2">
    <location>
        <begin position="254"/>
        <end position="284"/>
    </location>
</feature>
<reference evidence="4 5" key="1">
    <citation type="submission" date="2024-02" db="EMBL/GenBank/DDBJ databases">
        <title>High-quality chromosome-scale genome assembly of Pensacola bahiagrass (Paspalum notatum Flugge var. saurae).</title>
        <authorList>
            <person name="Vega J.M."/>
            <person name="Podio M."/>
            <person name="Orjuela J."/>
            <person name="Siena L.A."/>
            <person name="Pessino S.C."/>
            <person name="Combes M.C."/>
            <person name="Mariac C."/>
            <person name="Albertini E."/>
            <person name="Pupilli F."/>
            <person name="Ortiz J.P.A."/>
            <person name="Leblanc O."/>
        </authorList>
    </citation>
    <scope>NUCLEOTIDE SEQUENCE [LARGE SCALE GENOMIC DNA]</scope>
    <source>
        <strain evidence="4">R1</strain>
        <tissue evidence="4">Leaf</tissue>
    </source>
</reference>
<organism evidence="4 5">
    <name type="scientific">Paspalum notatum var. saurae</name>
    <dbReference type="NCBI Taxonomy" id="547442"/>
    <lineage>
        <taxon>Eukaryota</taxon>
        <taxon>Viridiplantae</taxon>
        <taxon>Streptophyta</taxon>
        <taxon>Embryophyta</taxon>
        <taxon>Tracheophyta</taxon>
        <taxon>Spermatophyta</taxon>
        <taxon>Magnoliopsida</taxon>
        <taxon>Liliopsida</taxon>
        <taxon>Poales</taxon>
        <taxon>Poaceae</taxon>
        <taxon>PACMAD clade</taxon>
        <taxon>Panicoideae</taxon>
        <taxon>Andropogonodae</taxon>
        <taxon>Paspaleae</taxon>
        <taxon>Paspalinae</taxon>
        <taxon>Paspalum</taxon>
    </lineage>
</organism>
<dbReference type="Proteomes" id="UP001341281">
    <property type="component" value="Chromosome 08"/>
</dbReference>
<keyword evidence="1" id="KW-0694">RNA-binding</keyword>
<dbReference type="PANTHER" id="PTHR37200:SF1">
    <property type="entry name" value="RNA-BINDING (RRM_RBD_RNP MOTIFS) FAMILY PROTEIN"/>
    <property type="match status" value="1"/>
</dbReference>
<keyword evidence="5" id="KW-1185">Reference proteome</keyword>
<dbReference type="AlphaFoldDB" id="A0AAQ3X9F9"/>
<dbReference type="PROSITE" id="PS50102">
    <property type="entry name" value="RRM"/>
    <property type="match status" value="1"/>
</dbReference>
<evidence type="ECO:0000256" key="2">
    <source>
        <dbReference type="SAM" id="MobiDB-lite"/>
    </source>
</evidence>